<dbReference type="PANTHER" id="PTHR33474">
    <property type="entry name" value="TRANSMEMBRANE PROTEIN"/>
    <property type="match status" value="1"/>
</dbReference>
<organism evidence="3 4">
    <name type="scientific">Cinchona calisaya</name>
    <dbReference type="NCBI Taxonomy" id="153742"/>
    <lineage>
        <taxon>Eukaryota</taxon>
        <taxon>Viridiplantae</taxon>
        <taxon>Streptophyta</taxon>
        <taxon>Embryophyta</taxon>
        <taxon>Tracheophyta</taxon>
        <taxon>Spermatophyta</taxon>
        <taxon>Magnoliopsida</taxon>
        <taxon>eudicotyledons</taxon>
        <taxon>Gunneridae</taxon>
        <taxon>Pentapetalae</taxon>
        <taxon>asterids</taxon>
        <taxon>lamiids</taxon>
        <taxon>Gentianales</taxon>
        <taxon>Rubiaceae</taxon>
        <taxon>Cinchonoideae</taxon>
        <taxon>Cinchoneae</taxon>
        <taxon>Cinchona</taxon>
    </lineage>
</organism>
<dbReference type="AlphaFoldDB" id="A0ABD2Z0X9"/>
<reference evidence="3 4" key="1">
    <citation type="submission" date="2024-11" db="EMBL/GenBank/DDBJ databases">
        <title>A near-complete genome assembly of Cinchona calisaya.</title>
        <authorList>
            <person name="Lian D.C."/>
            <person name="Zhao X.W."/>
            <person name="Wei L."/>
        </authorList>
    </citation>
    <scope>NUCLEOTIDE SEQUENCE [LARGE SCALE GENOMIC DNA]</scope>
    <source>
        <tissue evidence="3">Nenye</tissue>
    </source>
</reference>
<dbReference type="PANTHER" id="PTHR33474:SF2">
    <property type="entry name" value="TRANSMEMBRANE PROTEIN"/>
    <property type="match status" value="1"/>
</dbReference>
<evidence type="ECO:0000256" key="1">
    <source>
        <dbReference type="SAM" id="MobiDB-lite"/>
    </source>
</evidence>
<evidence type="ECO:0000313" key="3">
    <source>
        <dbReference type="EMBL" id="KAL3513171.1"/>
    </source>
</evidence>
<comment type="caution">
    <text evidence="3">The sequence shown here is derived from an EMBL/GenBank/DDBJ whole genome shotgun (WGS) entry which is preliminary data.</text>
</comment>
<sequence>MAGTFLLRQLVLLLCVSHLIRLNSMPITRITSLQQRFDGFQVFQNSNMQENVEKNSWNSKIINRRMMDLDLNDYPGSGANNRHTPKPQLGKGCTEC</sequence>
<evidence type="ECO:0000256" key="2">
    <source>
        <dbReference type="SAM" id="SignalP"/>
    </source>
</evidence>
<keyword evidence="2" id="KW-0732">Signal</keyword>
<feature type="signal peptide" evidence="2">
    <location>
        <begin position="1"/>
        <end position="22"/>
    </location>
</feature>
<dbReference type="Proteomes" id="UP001630127">
    <property type="component" value="Unassembled WGS sequence"/>
</dbReference>
<protein>
    <submittedName>
        <fullName evidence="3">Uncharacterized protein</fullName>
    </submittedName>
</protein>
<feature type="region of interest" description="Disordered" evidence="1">
    <location>
        <begin position="73"/>
        <end position="96"/>
    </location>
</feature>
<dbReference type="EMBL" id="JBJUIK010000011">
    <property type="protein sequence ID" value="KAL3513171.1"/>
    <property type="molecule type" value="Genomic_DNA"/>
</dbReference>
<gene>
    <name evidence="3" type="ORF">ACH5RR_025888</name>
</gene>
<proteinExistence type="predicted"/>
<evidence type="ECO:0000313" key="4">
    <source>
        <dbReference type="Proteomes" id="UP001630127"/>
    </source>
</evidence>
<name>A0ABD2Z0X9_9GENT</name>
<feature type="chain" id="PRO_5044789616" evidence="2">
    <location>
        <begin position="23"/>
        <end position="96"/>
    </location>
</feature>
<accession>A0ABD2Z0X9</accession>
<keyword evidence="4" id="KW-1185">Reference proteome</keyword>